<organism evidence="2 3">
    <name type="scientific">candidate division WOR_3 bacterium SM23_60</name>
    <dbReference type="NCBI Taxonomy" id="1703780"/>
    <lineage>
        <taxon>Bacteria</taxon>
        <taxon>Bacteria division WOR-3</taxon>
    </lineage>
</organism>
<dbReference type="Proteomes" id="UP000051096">
    <property type="component" value="Unassembled WGS sequence"/>
</dbReference>
<dbReference type="AlphaFoldDB" id="A0A0S8G4B1"/>
<dbReference type="EMBL" id="LJUO01000209">
    <property type="protein sequence ID" value="KPK67630.1"/>
    <property type="molecule type" value="Genomic_DNA"/>
</dbReference>
<accession>A0A0S8G4B1</accession>
<reference evidence="2 3" key="1">
    <citation type="journal article" date="2015" name="Microbiome">
        <title>Genomic resolution of linkages in carbon, nitrogen, and sulfur cycling among widespread estuary sediment bacteria.</title>
        <authorList>
            <person name="Baker B.J."/>
            <person name="Lazar C.S."/>
            <person name="Teske A.P."/>
            <person name="Dick G.J."/>
        </authorList>
    </citation>
    <scope>NUCLEOTIDE SEQUENCE [LARGE SCALE GENOMIC DNA]</scope>
    <source>
        <strain evidence="2">SM23_60</strain>
    </source>
</reference>
<comment type="caution">
    <text evidence="2">The sequence shown here is derived from an EMBL/GenBank/DDBJ whole genome shotgun (WGS) entry which is preliminary data.</text>
</comment>
<name>A0A0S8G4B1_UNCW3</name>
<dbReference type="PATRIC" id="fig|1703780.3.peg.2334"/>
<feature type="chain" id="PRO_5006646656" description="DUF5667 domain-containing protein" evidence="1">
    <location>
        <begin position="21"/>
        <end position="204"/>
    </location>
</feature>
<feature type="signal peptide" evidence="1">
    <location>
        <begin position="1"/>
        <end position="20"/>
    </location>
</feature>
<evidence type="ECO:0008006" key="4">
    <source>
        <dbReference type="Google" id="ProtNLM"/>
    </source>
</evidence>
<evidence type="ECO:0000256" key="1">
    <source>
        <dbReference type="SAM" id="SignalP"/>
    </source>
</evidence>
<evidence type="ECO:0000313" key="3">
    <source>
        <dbReference type="Proteomes" id="UP000051096"/>
    </source>
</evidence>
<evidence type="ECO:0000313" key="2">
    <source>
        <dbReference type="EMBL" id="KPK67630.1"/>
    </source>
</evidence>
<keyword evidence="1" id="KW-0732">Signal</keyword>
<sequence length="204" mass="22897">MRRFAPVALLLLCIFIFCGAPPESEAPQPPAEDVQFQVLTAGELQKFVTAFPIFRAEMEKKGEEWEKLGSGRAFTDWLQTYAESNKDIAELDAKLKAAGTSWDEFVPAMAKTTVAMIAVMMDSMRTSMKEEIEGAQEDMAELEAKLKDPSVSEQEKSMINAQLEMIKGMQESMKAQDTAYAKVPQQNKELIKEHWDALTDMFGE</sequence>
<proteinExistence type="predicted"/>
<protein>
    <recommendedName>
        <fullName evidence="4">DUF5667 domain-containing protein</fullName>
    </recommendedName>
</protein>
<gene>
    <name evidence="2" type="ORF">AMJ87_13060</name>
</gene>